<keyword evidence="4" id="KW-1185">Reference proteome</keyword>
<feature type="chain" id="PRO_5046959326" description="Lipoprotein" evidence="2">
    <location>
        <begin position="30"/>
        <end position="419"/>
    </location>
</feature>
<protein>
    <recommendedName>
        <fullName evidence="5">Lipoprotein</fullName>
    </recommendedName>
</protein>
<accession>A0ABY8EGP2</accession>
<gene>
    <name evidence="3" type="ORF">P4S50_00815</name>
</gene>
<evidence type="ECO:0000256" key="1">
    <source>
        <dbReference type="SAM" id="Coils"/>
    </source>
</evidence>
<evidence type="ECO:0000313" key="3">
    <source>
        <dbReference type="EMBL" id="WFD10647.1"/>
    </source>
</evidence>
<name>A0ABY8EGP2_9FIRM</name>
<keyword evidence="2" id="KW-0732">Signal</keyword>
<feature type="coiled-coil region" evidence="1">
    <location>
        <begin position="287"/>
        <end position="318"/>
    </location>
</feature>
<reference evidence="3 4" key="1">
    <citation type="submission" date="2023-03" db="EMBL/GenBank/DDBJ databases">
        <title>Complete genome sequence of Tepidibacter sp. SWIR-1, isolated from a deep-sea hydrothermal vent.</title>
        <authorList>
            <person name="Li X."/>
        </authorList>
    </citation>
    <scope>NUCLEOTIDE SEQUENCE [LARGE SCALE GENOMIC DNA]</scope>
    <source>
        <strain evidence="3 4">SWIR-1</strain>
    </source>
</reference>
<sequence>MKYKLMKKIISTSLIVAIGVWIGTTNCSATERDKNIEILKNQQKDIDDVSTIKKIDSIQNFLGSYWIDDRKLLGIKGGTRTEEIPNVCIYDTENKSFEILSNNIDSNEKIYLDMEGITKDNRYVLYRKEIKNGNKVNIYLLDLKTKTEKKIDEIKDTRWNLVSFTDENEIMGREGMKIYMYDFNGSKSQINLPEELVDKMNDFSKLTFEEFLEKATNGKQINEALKKRYKKSYEMQKQNNKIQRIFKKGDEIYIKTYNEVPFLYNLKTNNYKELTESEAKKFCCEEIEKNKVKRKDIKKNIERKKNEETKNYELWELDSNGKQKKLIAKAPMIEHYEVSPDSSKVVYSIPLENIDEANIFVYDLNSGKSTKVFQKPRGGICWDNTSKKFYMRSTRYTSTTAEEAISPENYWVTIVVSLN</sequence>
<dbReference type="RefSeq" id="WP_277732614.1">
    <property type="nucleotide sequence ID" value="NZ_CP120733.1"/>
</dbReference>
<dbReference type="Gene3D" id="2.120.10.30">
    <property type="entry name" value="TolB, C-terminal domain"/>
    <property type="match status" value="1"/>
</dbReference>
<evidence type="ECO:0000313" key="4">
    <source>
        <dbReference type="Proteomes" id="UP001222800"/>
    </source>
</evidence>
<organism evidence="3 4">
    <name type="scientific">Tepidibacter hydrothermalis</name>
    <dbReference type="NCBI Taxonomy" id="3036126"/>
    <lineage>
        <taxon>Bacteria</taxon>
        <taxon>Bacillati</taxon>
        <taxon>Bacillota</taxon>
        <taxon>Clostridia</taxon>
        <taxon>Peptostreptococcales</taxon>
        <taxon>Peptostreptococcaceae</taxon>
        <taxon>Tepidibacter</taxon>
    </lineage>
</organism>
<evidence type="ECO:0000256" key="2">
    <source>
        <dbReference type="SAM" id="SignalP"/>
    </source>
</evidence>
<proteinExistence type="predicted"/>
<dbReference type="SUPFAM" id="SSF50993">
    <property type="entry name" value="Peptidase/esterase 'gauge' domain"/>
    <property type="match status" value="1"/>
</dbReference>
<feature type="signal peptide" evidence="2">
    <location>
        <begin position="1"/>
        <end position="29"/>
    </location>
</feature>
<evidence type="ECO:0008006" key="5">
    <source>
        <dbReference type="Google" id="ProtNLM"/>
    </source>
</evidence>
<dbReference type="SUPFAM" id="SSF69304">
    <property type="entry name" value="Tricorn protease N-terminal domain"/>
    <property type="match status" value="1"/>
</dbReference>
<dbReference type="EMBL" id="CP120733">
    <property type="protein sequence ID" value="WFD10647.1"/>
    <property type="molecule type" value="Genomic_DNA"/>
</dbReference>
<dbReference type="Proteomes" id="UP001222800">
    <property type="component" value="Chromosome"/>
</dbReference>
<keyword evidence="1" id="KW-0175">Coiled coil</keyword>
<dbReference type="InterPro" id="IPR011042">
    <property type="entry name" value="6-blade_b-propeller_TolB-like"/>
</dbReference>